<organism evidence="1 2">
    <name type="scientific">Dendrobium nobile</name>
    <name type="common">Orchid</name>
    <dbReference type="NCBI Taxonomy" id="94219"/>
    <lineage>
        <taxon>Eukaryota</taxon>
        <taxon>Viridiplantae</taxon>
        <taxon>Streptophyta</taxon>
        <taxon>Embryophyta</taxon>
        <taxon>Tracheophyta</taxon>
        <taxon>Spermatophyta</taxon>
        <taxon>Magnoliopsida</taxon>
        <taxon>Liliopsida</taxon>
        <taxon>Asparagales</taxon>
        <taxon>Orchidaceae</taxon>
        <taxon>Epidendroideae</taxon>
        <taxon>Malaxideae</taxon>
        <taxon>Dendrobiinae</taxon>
        <taxon>Dendrobium</taxon>
    </lineage>
</organism>
<protein>
    <submittedName>
        <fullName evidence="1">Uncharacterized protein</fullName>
    </submittedName>
</protein>
<name>A0A8T3A633_DENNO</name>
<reference evidence="1" key="1">
    <citation type="journal article" date="2022" name="Front. Genet.">
        <title>Chromosome-Scale Assembly of the Dendrobium nobile Genome Provides Insights Into the Molecular Mechanism of the Biosynthesis of the Medicinal Active Ingredient of Dendrobium.</title>
        <authorList>
            <person name="Xu Q."/>
            <person name="Niu S.-C."/>
            <person name="Li K.-L."/>
            <person name="Zheng P.-J."/>
            <person name="Zhang X.-J."/>
            <person name="Jia Y."/>
            <person name="Liu Y."/>
            <person name="Niu Y.-X."/>
            <person name="Yu L.-H."/>
            <person name="Chen D.-F."/>
            <person name="Zhang G.-Q."/>
        </authorList>
    </citation>
    <scope>NUCLEOTIDE SEQUENCE</scope>
    <source>
        <tissue evidence="1">Leaf</tissue>
    </source>
</reference>
<dbReference type="AlphaFoldDB" id="A0A8T3A633"/>
<dbReference type="EMBL" id="JAGYWB010000018">
    <property type="protein sequence ID" value="KAI0491588.1"/>
    <property type="molecule type" value="Genomic_DNA"/>
</dbReference>
<evidence type="ECO:0000313" key="2">
    <source>
        <dbReference type="Proteomes" id="UP000829196"/>
    </source>
</evidence>
<sequence>MLFGFVASQEVLRLQESLLGLLRCFAGGVEIARVASSAPSLLFDLATSLLFDFAPSTTFPSCLIGQNDKAEGWGLYVEGFEKLRLMG</sequence>
<evidence type="ECO:0000313" key="1">
    <source>
        <dbReference type="EMBL" id="KAI0491588.1"/>
    </source>
</evidence>
<keyword evidence="2" id="KW-1185">Reference proteome</keyword>
<comment type="caution">
    <text evidence="1">The sequence shown here is derived from an EMBL/GenBank/DDBJ whole genome shotgun (WGS) entry which is preliminary data.</text>
</comment>
<dbReference type="Proteomes" id="UP000829196">
    <property type="component" value="Unassembled WGS sequence"/>
</dbReference>
<accession>A0A8T3A633</accession>
<gene>
    <name evidence="1" type="ORF">KFK09_025848</name>
</gene>
<proteinExistence type="predicted"/>